<accession>A0A2H9T3S9</accession>
<dbReference type="EMBL" id="NSIT01000340">
    <property type="protein sequence ID" value="PJE77868.1"/>
    <property type="molecule type" value="Genomic_DNA"/>
</dbReference>
<proteinExistence type="predicted"/>
<comment type="caution">
    <text evidence="1">The sequence shown here is derived from an EMBL/GenBank/DDBJ whole genome shotgun (WGS) entry which is preliminary data.</text>
</comment>
<gene>
    <name evidence="1" type="ORF">CI610_03206</name>
</gene>
<dbReference type="AlphaFoldDB" id="A0A2H9T3S9"/>
<sequence length="78" mass="8382">MAGEESSKHNKICSATESFGNITCTGAASVSNDMSSYAVGGISTFDNSRQLRISYAGFNPCRTNRSGANTYFYNICTF</sequence>
<protein>
    <submittedName>
        <fullName evidence="1">Uncharacterized protein</fullName>
    </submittedName>
</protein>
<organism evidence="1">
    <name type="scientific">invertebrate metagenome</name>
    <dbReference type="NCBI Taxonomy" id="1711999"/>
    <lineage>
        <taxon>unclassified sequences</taxon>
        <taxon>metagenomes</taxon>
        <taxon>organismal metagenomes</taxon>
    </lineage>
</organism>
<reference evidence="1" key="1">
    <citation type="journal article" date="2017" name="Appl. Environ. Microbiol.">
        <title>Molecular characterization of an Endozoicomonas-like organism causing infection in king scallop Pecten maximus L.</title>
        <authorList>
            <person name="Cano I."/>
            <person name="van Aerle R."/>
            <person name="Ross S."/>
            <person name="Verner-Jeffreys D.W."/>
            <person name="Paley R.K."/>
            <person name="Rimmer G."/>
            <person name="Ryder D."/>
            <person name="Hooper P."/>
            <person name="Stone D."/>
            <person name="Feist S.W."/>
        </authorList>
    </citation>
    <scope>NUCLEOTIDE SEQUENCE</scope>
</reference>
<evidence type="ECO:0000313" key="1">
    <source>
        <dbReference type="EMBL" id="PJE77868.1"/>
    </source>
</evidence>
<name>A0A2H9T3S9_9ZZZZ</name>